<sequence>MLTHAELAPKHGRRSCSCSCKFTAEFAGDMAATRLIVVCIAILALQQHVCAQGPRRGRRGPRGPRGFQGSAGPPGPRGAAAQPNSWSAVTILQENTTISAANAATSNFVFTAGSCANTQKTATLGGTATVQCFKPGGLPDWLLTAKWLSLSIHNTVVPGDAPACDLVPGAVNTSAASVPAVDVESRVSVALPKTTCPFYARYVYGGNLAAEIGASRCVFSASLYCVKPAAAASGVTGRSLVVATAASL</sequence>
<proteinExistence type="predicted"/>
<name>A0ABY8TZ42_TETOB</name>
<keyword evidence="3" id="KW-1185">Reference proteome</keyword>
<dbReference type="Gene3D" id="1.20.5.320">
    <property type="entry name" value="6-Phosphogluconate Dehydrogenase, domain 3"/>
    <property type="match status" value="1"/>
</dbReference>
<evidence type="ECO:0000256" key="1">
    <source>
        <dbReference type="SAM" id="MobiDB-lite"/>
    </source>
</evidence>
<reference evidence="2 3" key="1">
    <citation type="submission" date="2023-05" db="EMBL/GenBank/DDBJ databases">
        <title>A 100% complete, gapless, phased diploid assembly of the Scenedesmus obliquus UTEX 3031 genome.</title>
        <authorList>
            <person name="Biondi T.C."/>
            <person name="Hanschen E.R."/>
            <person name="Kwon T."/>
            <person name="Eng W."/>
            <person name="Kruse C.P.S."/>
            <person name="Koehler S.I."/>
            <person name="Kunde Y."/>
            <person name="Gleasner C.D."/>
            <person name="You Mak K.T."/>
            <person name="Polle J."/>
            <person name="Hovde B.T."/>
            <person name="Starkenburg S.R."/>
        </authorList>
    </citation>
    <scope>NUCLEOTIDE SEQUENCE [LARGE SCALE GENOMIC DNA]</scope>
    <source>
        <strain evidence="2 3">DOE0152z</strain>
    </source>
</reference>
<accession>A0ABY8TZ42</accession>
<evidence type="ECO:0000313" key="3">
    <source>
        <dbReference type="Proteomes" id="UP001244341"/>
    </source>
</evidence>
<feature type="region of interest" description="Disordered" evidence="1">
    <location>
        <begin position="53"/>
        <end position="83"/>
    </location>
</feature>
<gene>
    <name evidence="2" type="ORF">OEZ85_002952</name>
</gene>
<protein>
    <submittedName>
        <fullName evidence="2">Uncharacterized protein</fullName>
    </submittedName>
</protein>
<dbReference type="Proteomes" id="UP001244341">
    <property type="component" value="Chromosome 5b"/>
</dbReference>
<evidence type="ECO:0000313" key="2">
    <source>
        <dbReference type="EMBL" id="WIA14426.1"/>
    </source>
</evidence>
<dbReference type="EMBL" id="CP126212">
    <property type="protein sequence ID" value="WIA14426.1"/>
    <property type="molecule type" value="Genomic_DNA"/>
</dbReference>
<organism evidence="2 3">
    <name type="scientific">Tetradesmus obliquus</name>
    <name type="common">Green alga</name>
    <name type="synonym">Acutodesmus obliquus</name>
    <dbReference type="NCBI Taxonomy" id="3088"/>
    <lineage>
        <taxon>Eukaryota</taxon>
        <taxon>Viridiplantae</taxon>
        <taxon>Chlorophyta</taxon>
        <taxon>core chlorophytes</taxon>
        <taxon>Chlorophyceae</taxon>
        <taxon>CS clade</taxon>
        <taxon>Sphaeropleales</taxon>
        <taxon>Scenedesmaceae</taxon>
        <taxon>Tetradesmus</taxon>
    </lineage>
</organism>